<keyword evidence="1" id="KW-0472">Membrane</keyword>
<gene>
    <name evidence="2" type="ORF">CSW64_13145</name>
</gene>
<dbReference type="OrthoDB" id="7183674at2"/>
<feature type="transmembrane region" description="Helical" evidence="1">
    <location>
        <begin position="12"/>
        <end position="30"/>
    </location>
</feature>
<dbReference type="RefSeq" id="WP_099622548.1">
    <property type="nucleotide sequence ID" value="NZ_CP024201.1"/>
</dbReference>
<evidence type="ECO:0000256" key="1">
    <source>
        <dbReference type="SAM" id="Phobius"/>
    </source>
</evidence>
<keyword evidence="3" id="KW-1185">Reference proteome</keyword>
<feature type="transmembrane region" description="Helical" evidence="1">
    <location>
        <begin position="78"/>
        <end position="101"/>
    </location>
</feature>
<dbReference type="EMBL" id="CP024201">
    <property type="protein sequence ID" value="ATQ43297.1"/>
    <property type="molecule type" value="Genomic_DNA"/>
</dbReference>
<feature type="transmembrane region" description="Helical" evidence="1">
    <location>
        <begin position="380"/>
        <end position="406"/>
    </location>
</feature>
<proteinExistence type="predicted"/>
<evidence type="ECO:0000313" key="2">
    <source>
        <dbReference type="EMBL" id="ATQ43297.1"/>
    </source>
</evidence>
<protein>
    <recommendedName>
        <fullName evidence="4">Polysaccharide biosynthesis protein</fullName>
    </recommendedName>
</protein>
<keyword evidence="1" id="KW-0812">Transmembrane</keyword>
<feature type="transmembrane region" description="Helical" evidence="1">
    <location>
        <begin position="169"/>
        <end position="193"/>
    </location>
</feature>
<feature type="transmembrane region" description="Helical" evidence="1">
    <location>
        <begin position="286"/>
        <end position="305"/>
    </location>
</feature>
<reference evidence="2 3" key="1">
    <citation type="submission" date="2017-10" db="EMBL/GenBank/DDBJ databases">
        <title>Genome sequence of Caulobacter mirabilis FWC38.</title>
        <authorList>
            <person name="Fiebig A."/>
            <person name="Crosson S."/>
        </authorList>
    </citation>
    <scope>NUCLEOTIDE SEQUENCE [LARGE SCALE GENOMIC DNA]</scope>
    <source>
        <strain evidence="2 3">FWC 38</strain>
    </source>
</reference>
<evidence type="ECO:0000313" key="3">
    <source>
        <dbReference type="Proteomes" id="UP000228945"/>
    </source>
</evidence>
<feature type="transmembrane region" description="Helical" evidence="1">
    <location>
        <begin position="138"/>
        <end position="157"/>
    </location>
</feature>
<feature type="transmembrane region" description="Helical" evidence="1">
    <location>
        <begin position="325"/>
        <end position="343"/>
    </location>
</feature>
<sequence length="424" mass="44253">MSRYLTSIIEQALWSLLNLGVILLLAKLAAPAEFGAFVFWSSTAYVLSSVQNAVSLCHLQVLPPAAGTDPARRDVERLMLMVTVVFLALVAGAVLVVALALRAGGSGFGAPVAALFVPAFLLQQYVRFVCFSRGEAKTAAVQTGAVLVLAAGFLGLGHLLFQPLHADEILGLLGAAYGLVGLAGWLRAMGGGLSERLDWRRLCDYGGYVRQSGWIFLGVTSSELLARFYVFAVGGAFGNAVLALLSFSQTFLRPVPLLALSWSMVGRNDLVRRREAADWRGFSRMLLLTTAGGIAVAAVWTLLVYEAWPLITAGLFDGRYHEAQALLPLWGLAAGLGFGQTVLSTGLQVLKAFKALALANAAASLAATAAILSAMGPLGYAGAVVGTAVGQGLEAVIAGVILAVMLRRLSAAPRSGPSGSQPPG</sequence>
<keyword evidence="1" id="KW-1133">Transmembrane helix</keyword>
<feature type="transmembrane region" description="Helical" evidence="1">
    <location>
        <begin position="355"/>
        <end position="374"/>
    </location>
</feature>
<dbReference type="Proteomes" id="UP000228945">
    <property type="component" value="Chromosome"/>
</dbReference>
<evidence type="ECO:0008006" key="4">
    <source>
        <dbReference type="Google" id="ProtNLM"/>
    </source>
</evidence>
<name>A0A2D2AZD5_9CAUL</name>
<accession>A0A2D2AZD5</accession>
<dbReference type="KEGG" id="cmb:CSW64_13145"/>
<dbReference type="AlphaFoldDB" id="A0A2D2AZD5"/>
<feature type="transmembrane region" description="Helical" evidence="1">
    <location>
        <begin position="107"/>
        <end position="126"/>
    </location>
</feature>
<organism evidence="2 3">
    <name type="scientific">Caulobacter mirabilis</name>
    <dbReference type="NCBI Taxonomy" id="69666"/>
    <lineage>
        <taxon>Bacteria</taxon>
        <taxon>Pseudomonadati</taxon>
        <taxon>Pseudomonadota</taxon>
        <taxon>Alphaproteobacteria</taxon>
        <taxon>Caulobacterales</taxon>
        <taxon>Caulobacteraceae</taxon>
        <taxon>Caulobacter</taxon>
    </lineage>
</organism>